<comment type="caution">
    <text evidence="1">The sequence shown here is derived from an EMBL/GenBank/DDBJ whole genome shotgun (WGS) entry which is preliminary data.</text>
</comment>
<evidence type="ECO:0000313" key="3">
    <source>
        <dbReference type="Proteomes" id="UP000245905"/>
    </source>
</evidence>
<organism evidence="1 3">
    <name type="scientific">Agathobacter rectalis</name>
    <dbReference type="NCBI Taxonomy" id="39491"/>
    <lineage>
        <taxon>Bacteria</taxon>
        <taxon>Bacillati</taxon>
        <taxon>Bacillota</taxon>
        <taxon>Clostridia</taxon>
        <taxon>Lachnospirales</taxon>
        <taxon>Lachnospiraceae</taxon>
        <taxon>Agathobacter</taxon>
    </lineage>
</organism>
<dbReference type="EMBL" id="JRFS01000018">
    <property type="protein sequence ID" value="PWE83388.1"/>
    <property type="molecule type" value="Genomic_DNA"/>
</dbReference>
<accession>A0A2U2EFW9</accession>
<evidence type="ECO:0000313" key="1">
    <source>
        <dbReference type="EMBL" id="PWE83388.1"/>
    </source>
</evidence>
<proteinExistence type="predicted"/>
<dbReference type="Proteomes" id="UP000283683">
    <property type="component" value="Unassembled WGS sequence"/>
</dbReference>
<protein>
    <submittedName>
        <fullName evidence="1">Uncharacterized protein</fullName>
    </submittedName>
</protein>
<dbReference type="EMBL" id="QSAZ01000009">
    <property type="protein sequence ID" value="RGW86656.1"/>
    <property type="molecule type" value="Genomic_DNA"/>
</dbReference>
<sequence>MKKMIGMITLLLLMMGVVGCNGEKVNIDFPFEIGEVENIEMYHYTGVPVSAEKKVVVAETDITDLYDKFEDLSLMEKQVEETTGGDVTSFRFNLSDGTSYELIYVCNGVKNGKLKSSTGNFEYFTRSDIGSYWSNIDLEAVSVEENELPKLTN</sequence>
<reference evidence="1 3" key="1">
    <citation type="submission" date="2014-09" db="EMBL/GenBank/DDBJ databases">
        <title>Butyrate-producing bacteria isolated from human gut.</title>
        <authorList>
            <person name="Zhang Q."/>
            <person name="Zhao L."/>
        </authorList>
    </citation>
    <scope>NUCLEOTIDE SEQUENCE [LARGE SCALE GENOMIC DNA]</scope>
    <source>
        <strain evidence="1 3">R22</strain>
    </source>
</reference>
<evidence type="ECO:0000313" key="2">
    <source>
        <dbReference type="EMBL" id="RGW86656.1"/>
    </source>
</evidence>
<dbReference type="AlphaFoldDB" id="A0A2U2EFW9"/>
<gene>
    <name evidence="2" type="ORF">DWV45_10170</name>
    <name evidence="1" type="ORF">LD38_10145</name>
</gene>
<evidence type="ECO:0000313" key="4">
    <source>
        <dbReference type="Proteomes" id="UP000283683"/>
    </source>
</evidence>
<name>A0A2U2EFW9_9FIRM</name>
<reference evidence="2 4" key="2">
    <citation type="submission" date="2018-08" db="EMBL/GenBank/DDBJ databases">
        <title>A genome reference for cultivated species of the human gut microbiota.</title>
        <authorList>
            <person name="Zou Y."/>
            <person name="Xue W."/>
            <person name="Luo G."/>
        </authorList>
    </citation>
    <scope>NUCLEOTIDE SEQUENCE [LARGE SCALE GENOMIC DNA]</scope>
    <source>
        <strain evidence="2 4">AF06-19</strain>
    </source>
</reference>
<dbReference type="Proteomes" id="UP000245905">
    <property type="component" value="Unassembled WGS sequence"/>
</dbReference>
<dbReference type="RefSeq" id="WP_109258172.1">
    <property type="nucleotide sequence ID" value="NZ_JRFS01000018.1"/>
</dbReference>
<dbReference type="PROSITE" id="PS51257">
    <property type="entry name" value="PROKAR_LIPOPROTEIN"/>
    <property type="match status" value="1"/>
</dbReference>